<dbReference type="Proteomes" id="UP000221024">
    <property type="component" value="Unassembled WGS sequence"/>
</dbReference>
<gene>
    <name evidence="2 5" type="primary">bshC</name>
    <name evidence="5" type="ORF">CRI93_01125</name>
</gene>
<dbReference type="InterPro" id="IPR011199">
    <property type="entry name" value="Bacillithiol_biosynth_BshC"/>
</dbReference>
<protein>
    <recommendedName>
        <fullName evidence="2">Putative cysteine ligase BshC</fullName>
        <ecNumber evidence="2">6.-.-.-</ecNumber>
    </recommendedName>
</protein>
<dbReference type="GO" id="GO:0016874">
    <property type="term" value="F:ligase activity"/>
    <property type="evidence" value="ECO:0007669"/>
    <property type="project" value="UniProtKB-UniRule"/>
</dbReference>
<dbReference type="EC" id="6.-.-.-" evidence="2"/>
<dbReference type="NCBIfam" id="TIGR03998">
    <property type="entry name" value="thiol_BshC"/>
    <property type="match status" value="1"/>
</dbReference>
<dbReference type="Pfam" id="PF24850">
    <property type="entry name" value="CC_BshC"/>
    <property type="match status" value="1"/>
</dbReference>
<keyword evidence="2" id="KW-0175">Coiled coil</keyword>
<dbReference type="HAMAP" id="MF_01867">
    <property type="entry name" value="BshC"/>
    <property type="match status" value="1"/>
</dbReference>
<comment type="similarity">
    <text evidence="2">Belongs to the BshC family.</text>
</comment>
<sequence>MPNTLDTPARCLPWADLDAIPALAADYADGTGTAASYFAYDRHDIGDQQAAADVAATRPQDRTVLADVLAEQNAAWGNDSGGVQANIDALRDPDTIAVVTGQQVGLFGGPLYTLYKTSTALAWAKHLADTTGRTVVPVFWIEGEDHDFEEIAHTHVLSRNDVVTLDYAPDPAPAGPVGPHTLGDAIRAPLNALDEALPPSDFKPSVYGAIADAYTSERTLEDAFARLIATWFADTGLVLLNPDDRRLKQLVRPLIAHDMDHSAAAVEAVHTAGQALQADGYHMQVQARPTNFFWMEDDGRYAIDANDDGTFTLRHDGRTWSRDELQRRIDEQPERFSPNVVTRPLVQDHLLPTAAYVAGPGEISYFAQYRGVYEWIDTTMPLIVPRASMTLVESKVQKVLDKYELSVRDVEHQTAEQLFQSVVVDAMEVDIDQTFGQTASRIHKALNDLKPTAEAVDATLGRSVEATRAAVVNEMNDLKQRVVRAEKRQQDEVRAQIEKVCVNLMPTQNLQERTLNPTYFFNKYSMDLLDTIRAHIDVDDASHRLIQL</sequence>
<evidence type="ECO:0000256" key="2">
    <source>
        <dbReference type="HAMAP-Rule" id="MF_01867"/>
    </source>
</evidence>
<comment type="caution">
    <text evidence="5">The sequence shown here is derived from an EMBL/GenBank/DDBJ whole genome shotgun (WGS) entry which is preliminary data.</text>
</comment>
<organism evidence="5 6">
    <name type="scientific">Longimonas halophila</name>
    <dbReference type="NCBI Taxonomy" id="1469170"/>
    <lineage>
        <taxon>Bacteria</taxon>
        <taxon>Pseudomonadati</taxon>
        <taxon>Rhodothermota</taxon>
        <taxon>Rhodothermia</taxon>
        <taxon>Rhodothermales</taxon>
        <taxon>Salisaetaceae</taxon>
        <taxon>Longimonas</taxon>
    </lineage>
</organism>
<feature type="domain" description="Bacillithiol biosynthesis BshC N-terminal Rossmann-like" evidence="3">
    <location>
        <begin position="21"/>
        <end position="386"/>
    </location>
</feature>
<dbReference type="RefSeq" id="WP_098060759.1">
    <property type="nucleotide sequence ID" value="NZ_PDEP01000001.1"/>
</dbReference>
<dbReference type="PIRSF" id="PIRSF012535">
    <property type="entry name" value="UCP012535"/>
    <property type="match status" value="1"/>
</dbReference>
<name>A0A2H3P1A7_9BACT</name>
<accession>A0A2H3P1A7</accession>
<dbReference type="OrthoDB" id="9765151at2"/>
<dbReference type="Pfam" id="PF10079">
    <property type="entry name" value="Rossmann-like_BshC"/>
    <property type="match status" value="1"/>
</dbReference>
<feature type="domain" description="Bacillithiol biosynthesis BshC C-terminal coiled-coil" evidence="4">
    <location>
        <begin position="389"/>
        <end position="548"/>
    </location>
</feature>
<dbReference type="AlphaFoldDB" id="A0A2H3P1A7"/>
<evidence type="ECO:0000313" key="5">
    <source>
        <dbReference type="EMBL" id="PEN09360.1"/>
    </source>
</evidence>
<evidence type="ECO:0000259" key="4">
    <source>
        <dbReference type="Pfam" id="PF24850"/>
    </source>
</evidence>
<dbReference type="EMBL" id="PDEP01000001">
    <property type="protein sequence ID" value="PEN09360.1"/>
    <property type="molecule type" value="Genomic_DNA"/>
</dbReference>
<evidence type="ECO:0000256" key="1">
    <source>
        <dbReference type="ARBA" id="ARBA00022598"/>
    </source>
</evidence>
<evidence type="ECO:0000259" key="3">
    <source>
        <dbReference type="Pfam" id="PF10079"/>
    </source>
</evidence>
<feature type="coiled-coil region" evidence="2">
    <location>
        <begin position="468"/>
        <end position="495"/>
    </location>
</feature>
<keyword evidence="6" id="KW-1185">Reference proteome</keyword>
<reference evidence="5 6" key="1">
    <citation type="submission" date="2017-10" db="EMBL/GenBank/DDBJ databases">
        <title>Draft genome of Longimonas halophila.</title>
        <authorList>
            <person name="Goh K.M."/>
            <person name="Shamsir M.S."/>
            <person name="Lim S.W."/>
        </authorList>
    </citation>
    <scope>NUCLEOTIDE SEQUENCE [LARGE SCALE GENOMIC DNA]</scope>
    <source>
        <strain evidence="5 6">KCTC 42399</strain>
    </source>
</reference>
<proteinExistence type="inferred from homology"/>
<dbReference type="SUPFAM" id="SSF47162">
    <property type="entry name" value="Apolipoprotein"/>
    <property type="match status" value="1"/>
</dbReference>
<keyword evidence="1 2" id="KW-0436">Ligase</keyword>
<dbReference type="InterPro" id="IPR055398">
    <property type="entry name" value="Rossmann-like_BshC"/>
</dbReference>
<dbReference type="InterPro" id="IPR055399">
    <property type="entry name" value="CC_BshC"/>
</dbReference>
<evidence type="ECO:0000313" key="6">
    <source>
        <dbReference type="Proteomes" id="UP000221024"/>
    </source>
</evidence>